<accession>A0AAV4RR51</accession>
<evidence type="ECO:0008006" key="3">
    <source>
        <dbReference type="Google" id="ProtNLM"/>
    </source>
</evidence>
<dbReference type="InterPro" id="IPR036397">
    <property type="entry name" value="RNaseH_sf"/>
</dbReference>
<proteinExistence type="predicted"/>
<keyword evidence="2" id="KW-1185">Reference proteome</keyword>
<dbReference type="GO" id="GO:0003676">
    <property type="term" value="F:nucleic acid binding"/>
    <property type="evidence" value="ECO:0007669"/>
    <property type="project" value="InterPro"/>
</dbReference>
<protein>
    <recommendedName>
        <fullName evidence="3">Transposase</fullName>
    </recommendedName>
</protein>
<name>A0AAV4RR51_9ARAC</name>
<comment type="caution">
    <text evidence="1">The sequence shown here is derived from an EMBL/GenBank/DDBJ whole genome shotgun (WGS) entry which is preliminary data.</text>
</comment>
<organism evidence="1 2">
    <name type="scientific">Caerostris darwini</name>
    <dbReference type="NCBI Taxonomy" id="1538125"/>
    <lineage>
        <taxon>Eukaryota</taxon>
        <taxon>Metazoa</taxon>
        <taxon>Ecdysozoa</taxon>
        <taxon>Arthropoda</taxon>
        <taxon>Chelicerata</taxon>
        <taxon>Arachnida</taxon>
        <taxon>Araneae</taxon>
        <taxon>Araneomorphae</taxon>
        <taxon>Entelegynae</taxon>
        <taxon>Araneoidea</taxon>
        <taxon>Araneidae</taxon>
        <taxon>Caerostris</taxon>
    </lineage>
</organism>
<evidence type="ECO:0000313" key="1">
    <source>
        <dbReference type="EMBL" id="GIY24743.1"/>
    </source>
</evidence>
<gene>
    <name evidence="1" type="ORF">CDAR_517261</name>
</gene>
<dbReference type="Gene3D" id="3.30.420.10">
    <property type="entry name" value="Ribonuclease H-like superfamily/Ribonuclease H"/>
    <property type="match status" value="1"/>
</dbReference>
<dbReference type="EMBL" id="BPLQ01006731">
    <property type="protein sequence ID" value="GIY24743.1"/>
    <property type="molecule type" value="Genomic_DNA"/>
</dbReference>
<dbReference type="AlphaFoldDB" id="A0AAV4RR51"/>
<dbReference type="Proteomes" id="UP001054837">
    <property type="component" value="Unassembled WGS sequence"/>
</dbReference>
<sequence>MARIPYRKSKLTQVMIEKRLEWARKCKNFPVENWKRVCFLDESVFEIITDKSKSVRRRPGEEYHPDMYCSDG</sequence>
<evidence type="ECO:0000313" key="2">
    <source>
        <dbReference type="Proteomes" id="UP001054837"/>
    </source>
</evidence>
<reference evidence="1 2" key="1">
    <citation type="submission" date="2021-06" db="EMBL/GenBank/DDBJ databases">
        <title>Caerostris darwini draft genome.</title>
        <authorList>
            <person name="Kono N."/>
            <person name="Arakawa K."/>
        </authorList>
    </citation>
    <scope>NUCLEOTIDE SEQUENCE [LARGE SCALE GENOMIC DNA]</scope>
</reference>